<dbReference type="EMBL" id="BDIP01002987">
    <property type="protein sequence ID" value="GCA63296.1"/>
    <property type="molecule type" value="Genomic_DNA"/>
</dbReference>
<dbReference type="Proteomes" id="UP000265618">
    <property type="component" value="Unassembled WGS sequence"/>
</dbReference>
<evidence type="ECO:0000313" key="3">
    <source>
        <dbReference type="Proteomes" id="UP000265618"/>
    </source>
</evidence>
<feature type="region of interest" description="Disordered" evidence="1">
    <location>
        <begin position="1"/>
        <end position="79"/>
    </location>
</feature>
<evidence type="ECO:0000256" key="1">
    <source>
        <dbReference type="SAM" id="MobiDB-lite"/>
    </source>
</evidence>
<gene>
    <name evidence="2" type="ORF">KIPB_009099</name>
</gene>
<protein>
    <submittedName>
        <fullName evidence="2">Uncharacterized protein</fullName>
    </submittedName>
</protein>
<feature type="compositionally biased region" description="Low complexity" evidence="1">
    <location>
        <begin position="21"/>
        <end position="40"/>
    </location>
</feature>
<sequence length="170" mass="18034">MEAERHKDAKRKRRRRKRKSSSNASNASSAASATSSTTSSPAVKHSQPVSSAADVAIPAAKREAEGEGVAERDTEIAPAVEVKADVEVVPSPSTSAAKEAVVAPVVKPIAAKEETQASIAEVVPPVPVAQTEGERERVSIHDLEATAERLKGVDRLEGERERERLAQGQQ</sequence>
<proteinExistence type="predicted"/>
<comment type="caution">
    <text evidence="2">The sequence shown here is derived from an EMBL/GenBank/DDBJ whole genome shotgun (WGS) entry which is preliminary data.</text>
</comment>
<organism evidence="2 3">
    <name type="scientific">Kipferlia bialata</name>
    <dbReference type="NCBI Taxonomy" id="797122"/>
    <lineage>
        <taxon>Eukaryota</taxon>
        <taxon>Metamonada</taxon>
        <taxon>Carpediemonas-like organisms</taxon>
        <taxon>Kipferlia</taxon>
    </lineage>
</organism>
<feature type="compositionally biased region" description="Basic residues" evidence="1">
    <location>
        <begin position="8"/>
        <end position="20"/>
    </location>
</feature>
<evidence type="ECO:0000313" key="2">
    <source>
        <dbReference type="EMBL" id="GCA63296.1"/>
    </source>
</evidence>
<keyword evidence="3" id="KW-1185">Reference proteome</keyword>
<accession>A0A391NTD7</accession>
<dbReference type="AlphaFoldDB" id="A0A391NTD7"/>
<name>A0A391NTD7_9EUKA</name>
<feature type="compositionally biased region" description="Basic and acidic residues" evidence="1">
    <location>
        <begin position="60"/>
        <end position="75"/>
    </location>
</feature>
<reference evidence="2 3" key="1">
    <citation type="journal article" date="2018" name="PLoS ONE">
        <title>The draft genome of Kipferlia bialata reveals reductive genome evolution in fornicate parasites.</title>
        <authorList>
            <person name="Tanifuji G."/>
            <person name="Takabayashi S."/>
            <person name="Kume K."/>
            <person name="Takagi M."/>
            <person name="Nakayama T."/>
            <person name="Kamikawa R."/>
            <person name="Inagaki Y."/>
            <person name="Hashimoto T."/>
        </authorList>
    </citation>
    <scope>NUCLEOTIDE SEQUENCE [LARGE SCALE GENOMIC DNA]</scope>
    <source>
        <strain evidence="2">NY0173</strain>
    </source>
</reference>